<reference evidence="1" key="2">
    <citation type="submission" date="2022-01" db="EMBL/GenBank/DDBJ databases">
        <authorList>
            <person name="Yamashiro T."/>
            <person name="Shiraishi A."/>
            <person name="Satake H."/>
            <person name="Nakayama K."/>
        </authorList>
    </citation>
    <scope>NUCLEOTIDE SEQUENCE</scope>
</reference>
<comment type="caution">
    <text evidence="1">The sequence shown here is derived from an EMBL/GenBank/DDBJ whole genome shotgun (WGS) entry which is preliminary data.</text>
</comment>
<protein>
    <recommendedName>
        <fullName evidence="3">Monodehydroascorbate reductase</fullName>
    </recommendedName>
</protein>
<organism evidence="1 2">
    <name type="scientific">Tanacetum coccineum</name>
    <dbReference type="NCBI Taxonomy" id="301880"/>
    <lineage>
        <taxon>Eukaryota</taxon>
        <taxon>Viridiplantae</taxon>
        <taxon>Streptophyta</taxon>
        <taxon>Embryophyta</taxon>
        <taxon>Tracheophyta</taxon>
        <taxon>Spermatophyta</taxon>
        <taxon>Magnoliopsida</taxon>
        <taxon>eudicotyledons</taxon>
        <taxon>Gunneridae</taxon>
        <taxon>Pentapetalae</taxon>
        <taxon>asterids</taxon>
        <taxon>campanulids</taxon>
        <taxon>Asterales</taxon>
        <taxon>Asteraceae</taxon>
        <taxon>Asteroideae</taxon>
        <taxon>Anthemideae</taxon>
        <taxon>Anthemidinae</taxon>
        <taxon>Tanacetum</taxon>
    </lineage>
</organism>
<evidence type="ECO:0000313" key="2">
    <source>
        <dbReference type="Proteomes" id="UP001151760"/>
    </source>
</evidence>
<reference evidence="1" key="1">
    <citation type="journal article" date="2022" name="Int. J. Mol. Sci.">
        <title>Draft Genome of Tanacetum Coccineum: Genomic Comparison of Closely Related Tanacetum-Family Plants.</title>
        <authorList>
            <person name="Yamashiro T."/>
            <person name="Shiraishi A."/>
            <person name="Nakayama K."/>
            <person name="Satake H."/>
        </authorList>
    </citation>
    <scope>NUCLEOTIDE SEQUENCE</scope>
</reference>
<dbReference type="Proteomes" id="UP001151760">
    <property type="component" value="Unassembled WGS sequence"/>
</dbReference>
<proteinExistence type="predicted"/>
<sequence>MANAEQAPAMASPVRTDEQIVPRNRWVPIRKSNCYLNEEKSKRGLIFKIVVDILKQTNFFRAFTASSTIPAIYIQQFWDTIRFDSKAGSFKCQLDEQWFNLNQDTLRDALQITPVDNNRAFSSPPTPDTLVEFVNKLGYPKEVMHLSNVTTNDMFQPWRALATIINLCLTRKTSGFERPRAPVLQILWGIVNRAHIDYAERLWEEFTQSGRQKEVGTTYSGEEESNSYPYSKYQVHKIDHIPPATAAQLPPKTRVSTPFAYRGTCTRSSQVQC</sequence>
<gene>
    <name evidence="1" type="ORF">Tco_0907846</name>
</gene>
<evidence type="ECO:0000313" key="1">
    <source>
        <dbReference type="EMBL" id="GJT27571.1"/>
    </source>
</evidence>
<keyword evidence="2" id="KW-1185">Reference proteome</keyword>
<accession>A0ABQ5CNW8</accession>
<evidence type="ECO:0008006" key="3">
    <source>
        <dbReference type="Google" id="ProtNLM"/>
    </source>
</evidence>
<name>A0ABQ5CNW8_9ASTR</name>
<dbReference type="EMBL" id="BQNB010014388">
    <property type="protein sequence ID" value="GJT27571.1"/>
    <property type="molecule type" value="Genomic_DNA"/>
</dbReference>